<dbReference type="Proteomes" id="UP000307440">
    <property type="component" value="Unassembled WGS sequence"/>
</dbReference>
<sequence>MASKDFSVVIIGGGMCGVACAVALHRAGMKVHLYEAAPKFEEVGAGVGLGPNAVQALEGLGILEDVVAKAVPPKLAMRPYTFISGYGEHEHLYDYALSSDELGLSIYRPVFLDALIPTIDPQYTHFNMRCTSVSLLPSGKQVVTFEDGTAVEADLVVGSDGIKSTIRPYVAGKSEHKQLASANTATYRALVSISELKKAGVKTDLTRPLLWCGSDSHMVTYPIRANELLNVGAVKVWGRTPSPPVTGPWVQTVTPEELLDEFADWGSDMKILLKHIKNPSKWFMHTVSPPLEHYVRDSVVLVGDAAHAMVPHLSAGVGQGFEDVYALYRLLIHPQTNASNLQKVLDVYDFLRPPRANMVAQRSRRMGEIYQSYGKDRYNRTDMQKNLRGMWEPVWHYDLKYAVSKELEKLYPGSKL</sequence>
<dbReference type="PANTHER" id="PTHR46720:SF3">
    <property type="entry name" value="FAD-BINDING DOMAIN-CONTAINING PROTEIN-RELATED"/>
    <property type="match status" value="1"/>
</dbReference>
<dbReference type="EMBL" id="ML210172">
    <property type="protein sequence ID" value="TFK26694.1"/>
    <property type="molecule type" value="Genomic_DNA"/>
</dbReference>
<keyword evidence="2" id="KW-0274">FAD</keyword>
<dbReference type="Gene3D" id="3.50.50.60">
    <property type="entry name" value="FAD/NAD(P)-binding domain"/>
    <property type="match status" value="1"/>
</dbReference>
<keyword evidence="4" id="KW-0812">Transmembrane</keyword>
<organism evidence="6 7">
    <name type="scientific">Coprinopsis marcescibilis</name>
    <name type="common">Agaric fungus</name>
    <name type="synonym">Psathyrella marcescibilis</name>
    <dbReference type="NCBI Taxonomy" id="230819"/>
    <lineage>
        <taxon>Eukaryota</taxon>
        <taxon>Fungi</taxon>
        <taxon>Dikarya</taxon>
        <taxon>Basidiomycota</taxon>
        <taxon>Agaricomycotina</taxon>
        <taxon>Agaricomycetes</taxon>
        <taxon>Agaricomycetidae</taxon>
        <taxon>Agaricales</taxon>
        <taxon>Agaricineae</taxon>
        <taxon>Psathyrellaceae</taxon>
        <taxon>Coprinopsis</taxon>
    </lineage>
</organism>
<evidence type="ECO:0000259" key="5">
    <source>
        <dbReference type="Pfam" id="PF01494"/>
    </source>
</evidence>
<keyword evidence="4" id="KW-0472">Membrane</keyword>
<dbReference type="Pfam" id="PF01494">
    <property type="entry name" value="FAD_binding_3"/>
    <property type="match status" value="1"/>
</dbReference>
<reference evidence="6 7" key="1">
    <citation type="journal article" date="2019" name="Nat. Ecol. Evol.">
        <title>Megaphylogeny resolves global patterns of mushroom evolution.</title>
        <authorList>
            <person name="Varga T."/>
            <person name="Krizsan K."/>
            <person name="Foldi C."/>
            <person name="Dima B."/>
            <person name="Sanchez-Garcia M."/>
            <person name="Sanchez-Ramirez S."/>
            <person name="Szollosi G.J."/>
            <person name="Szarkandi J.G."/>
            <person name="Papp V."/>
            <person name="Albert L."/>
            <person name="Andreopoulos W."/>
            <person name="Angelini C."/>
            <person name="Antonin V."/>
            <person name="Barry K.W."/>
            <person name="Bougher N.L."/>
            <person name="Buchanan P."/>
            <person name="Buyck B."/>
            <person name="Bense V."/>
            <person name="Catcheside P."/>
            <person name="Chovatia M."/>
            <person name="Cooper J."/>
            <person name="Damon W."/>
            <person name="Desjardin D."/>
            <person name="Finy P."/>
            <person name="Geml J."/>
            <person name="Haridas S."/>
            <person name="Hughes K."/>
            <person name="Justo A."/>
            <person name="Karasinski D."/>
            <person name="Kautmanova I."/>
            <person name="Kiss B."/>
            <person name="Kocsube S."/>
            <person name="Kotiranta H."/>
            <person name="LaButti K.M."/>
            <person name="Lechner B.E."/>
            <person name="Liimatainen K."/>
            <person name="Lipzen A."/>
            <person name="Lukacs Z."/>
            <person name="Mihaltcheva S."/>
            <person name="Morgado L.N."/>
            <person name="Niskanen T."/>
            <person name="Noordeloos M.E."/>
            <person name="Ohm R.A."/>
            <person name="Ortiz-Santana B."/>
            <person name="Ovrebo C."/>
            <person name="Racz N."/>
            <person name="Riley R."/>
            <person name="Savchenko A."/>
            <person name="Shiryaev A."/>
            <person name="Soop K."/>
            <person name="Spirin V."/>
            <person name="Szebenyi C."/>
            <person name="Tomsovsky M."/>
            <person name="Tulloss R.E."/>
            <person name="Uehling J."/>
            <person name="Grigoriev I.V."/>
            <person name="Vagvolgyi C."/>
            <person name="Papp T."/>
            <person name="Martin F.M."/>
            <person name="Miettinen O."/>
            <person name="Hibbett D.S."/>
            <person name="Nagy L.G."/>
        </authorList>
    </citation>
    <scope>NUCLEOTIDE SEQUENCE [LARGE SCALE GENOMIC DNA]</scope>
    <source>
        <strain evidence="6 7">CBS 121175</strain>
    </source>
</reference>
<evidence type="ECO:0000256" key="2">
    <source>
        <dbReference type="ARBA" id="ARBA00022827"/>
    </source>
</evidence>
<dbReference type="AlphaFoldDB" id="A0A5C3L170"/>
<evidence type="ECO:0000256" key="1">
    <source>
        <dbReference type="ARBA" id="ARBA00022630"/>
    </source>
</evidence>
<dbReference type="GO" id="GO:0044550">
    <property type="term" value="P:secondary metabolite biosynthetic process"/>
    <property type="evidence" value="ECO:0007669"/>
    <property type="project" value="TreeGrafter"/>
</dbReference>
<evidence type="ECO:0000256" key="3">
    <source>
        <dbReference type="ARBA" id="ARBA00023002"/>
    </source>
</evidence>
<evidence type="ECO:0000313" key="7">
    <source>
        <dbReference type="Proteomes" id="UP000307440"/>
    </source>
</evidence>
<keyword evidence="3" id="KW-0560">Oxidoreductase</keyword>
<dbReference type="OrthoDB" id="417877at2759"/>
<dbReference type="SUPFAM" id="SSF51905">
    <property type="entry name" value="FAD/NAD(P)-binding domain"/>
    <property type="match status" value="1"/>
</dbReference>
<dbReference type="PRINTS" id="PR00420">
    <property type="entry name" value="RNGMNOXGNASE"/>
</dbReference>
<keyword evidence="7" id="KW-1185">Reference proteome</keyword>
<dbReference type="GO" id="GO:0071949">
    <property type="term" value="F:FAD binding"/>
    <property type="evidence" value="ECO:0007669"/>
    <property type="project" value="InterPro"/>
</dbReference>
<keyword evidence="1" id="KW-0285">Flavoprotein</keyword>
<dbReference type="InterPro" id="IPR036188">
    <property type="entry name" value="FAD/NAD-bd_sf"/>
</dbReference>
<dbReference type="PANTHER" id="PTHR46720">
    <property type="entry name" value="HYDROXYLASE, PUTATIVE (AFU_ORTHOLOGUE AFUA_3G01460)-RELATED"/>
    <property type="match status" value="1"/>
</dbReference>
<proteinExistence type="predicted"/>
<feature type="domain" description="FAD-binding" evidence="5">
    <location>
        <begin position="6"/>
        <end position="363"/>
    </location>
</feature>
<accession>A0A5C3L170</accession>
<dbReference type="STRING" id="230819.A0A5C3L170"/>
<dbReference type="GO" id="GO:0016491">
    <property type="term" value="F:oxidoreductase activity"/>
    <property type="evidence" value="ECO:0007669"/>
    <property type="project" value="UniProtKB-KW"/>
</dbReference>
<dbReference type="InterPro" id="IPR051104">
    <property type="entry name" value="FAD_monoxygenase"/>
</dbReference>
<keyword evidence="4" id="KW-1133">Transmembrane helix</keyword>
<protein>
    <submittedName>
        <fullName evidence="6">Salicylate hydroxylase</fullName>
    </submittedName>
</protein>
<name>A0A5C3L170_COPMA</name>
<dbReference type="InterPro" id="IPR002938">
    <property type="entry name" value="FAD-bd"/>
</dbReference>
<gene>
    <name evidence="6" type="ORF">FA15DRAFT_667171</name>
</gene>
<evidence type="ECO:0000313" key="6">
    <source>
        <dbReference type="EMBL" id="TFK26694.1"/>
    </source>
</evidence>
<evidence type="ECO:0000256" key="4">
    <source>
        <dbReference type="SAM" id="Phobius"/>
    </source>
</evidence>
<feature type="transmembrane region" description="Helical" evidence="4">
    <location>
        <begin position="6"/>
        <end position="24"/>
    </location>
</feature>
<dbReference type="SUPFAM" id="SSF54373">
    <property type="entry name" value="FAD-linked reductases, C-terminal domain"/>
    <property type="match status" value="1"/>
</dbReference>